<feature type="signal peptide" evidence="1">
    <location>
        <begin position="1"/>
        <end position="21"/>
    </location>
</feature>
<sequence>MLVSQLYTFLTLLFSLVVVSIKCDENETNYGRSGWVPPGMDARLFPVPEQLEDENAPDCISEKEPCGFYEFVLTLDSIFRWQKSWCRCSPNDECVYDKTDEKRRLYELVCRPKERKKRTQSRVKPRRTS</sequence>
<organism evidence="2 3">
    <name type="scientific">Acrobeloides nanus</name>
    <dbReference type="NCBI Taxonomy" id="290746"/>
    <lineage>
        <taxon>Eukaryota</taxon>
        <taxon>Metazoa</taxon>
        <taxon>Ecdysozoa</taxon>
        <taxon>Nematoda</taxon>
        <taxon>Chromadorea</taxon>
        <taxon>Rhabditida</taxon>
        <taxon>Tylenchina</taxon>
        <taxon>Cephalobomorpha</taxon>
        <taxon>Cephaloboidea</taxon>
        <taxon>Cephalobidae</taxon>
        <taxon>Acrobeloides</taxon>
    </lineage>
</organism>
<keyword evidence="1" id="KW-0732">Signal</keyword>
<name>A0A914CSI6_9BILA</name>
<keyword evidence="2" id="KW-1185">Reference proteome</keyword>
<dbReference type="AlphaFoldDB" id="A0A914CSI6"/>
<protein>
    <submittedName>
        <fullName evidence="3">Uncharacterized protein</fullName>
    </submittedName>
</protein>
<evidence type="ECO:0000313" key="3">
    <source>
        <dbReference type="WBParaSite" id="ACRNAN_scaffold135.g20492.t1"/>
    </source>
</evidence>
<reference evidence="3" key="1">
    <citation type="submission" date="2022-11" db="UniProtKB">
        <authorList>
            <consortium name="WormBaseParasite"/>
        </authorList>
    </citation>
    <scope>IDENTIFICATION</scope>
</reference>
<feature type="chain" id="PRO_5036733321" evidence="1">
    <location>
        <begin position="22"/>
        <end position="129"/>
    </location>
</feature>
<dbReference type="Proteomes" id="UP000887540">
    <property type="component" value="Unplaced"/>
</dbReference>
<evidence type="ECO:0000313" key="2">
    <source>
        <dbReference type="Proteomes" id="UP000887540"/>
    </source>
</evidence>
<evidence type="ECO:0000256" key="1">
    <source>
        <dbReference type="SAM" id="SignalP"/>
    </source>
</evidence>
<accession>A0A914CSI6</accession>
<dbReference type="WBParaSite" id="ACRNAN_scaffold135.g20492.t1">
    <property type="protein sequence ID" value="ACRNAN_scaffold135.g20492.t1"/>
    <property type="gene ID" value="ACRNAN_scaffold135.g20492"/>
</dbReference>
<proteinExistence type="predicted"/>